<evidence type="ECO:0000256" key="1">
    <source>
        <dbReference type="SAM" id="MobiDB-lite"/>
    </source>
</evidence>
<protein>
    <submittedName>
        <fullName evidence="3">Peptidase</fullName>
    </submittedName>
</protein>
<comment type="caution">
    <text evidence="3">The sequence shown here is derived from an EMBL/GenBank/DDBJ whole genome shotgun (WGS) entry which is preliminary data.</text>
</comment>
<dbReference type="AlphaFoldDB" id="A0A261S983"/>
<dbReference type="OrthoDB" id="9776609at2"/>
<keyword evidence="4" id="KW-1185">Reference proteome</keyword>
<feature type="transmembrane region" description="Helical" evidence="2">
    <location>
        <begin position="185"/>
        <end position="214"/>
    </location>
</feature>
<organism evidence="3 4">
    <name type="scientific">Bordetella genomosp. 10</name>
    <dbReference type="NCBI Taxonomy" id="1416804"/>
    <lineage>
        <taxon>Bacteria</taxon>
        <taxon>Pseudomonadati</taxon>
        <taxon>Pseudomonadota</taxon>
        <taxon>Betaproteobacteria</taxon>
        <taxon>Burkholderiales</taxon>
        <taxon>Alcaligenaceae</taxon>
        <taxon>Bordetella</taxon>
    </lineage>
</organism>
<accession>A0A261S983</accession>
<keyword evidence="2" id="KW-0812">Transmembrane</keyword>
<name>A0A261S983_9BORD</name>
<dbReference type="PANTHER" id="PTHR34219">
    <property type="entry name" value="IRON-REGULATED INNER MEMBRANE PROTEIN-RELATED"/>
    <property type="match status" value="1"/>
</dbReference>
<dbReference type="PANTHER" id="PTHR34219:SF4">
    <property type="entry name" value="PEPSY DOMAIN-CONTAINING PROTEIN"/>
    <property type="match status" value="1"/>
</dbReference>
<dbReference type="Proteomes" id="UP000216020">
    <property type="component" value="Unassembled WGS sequence"/>
</dbReference>
<evidence type="ECO:0000313" key="3">
    <source>
        <dbReference type="EMBL" id="OZI33944.1"/>
    </source>
</evidence>
<feature type="transmembrane region" description="Helical" evidence="2">
    <location>
        <begin position="141"/>
        <end position="164"/>
    </location>
</feature>
<keyword evidence="2" id="KW-0472">Membrane</keyword>
<feature type="transmembrane region" description="Helical" evidence="2">
    <location>
        <begin position="418"/>
        <end position="444"/>
    </location>
</feature>
<evidence type="ECO:0000256" key="2">
    <source>
        <dbReference type="SAM" id="Phobius"/>
    </source>
</evidence>
<evidence type="ECO:0000313" key="4">
    <source>
        <dbReference type="Proteomes" id="UP000216020"/>
    </source>
</evidence>
<feature type="transmembrane region" description="Helical" evidence="2">
    <location>
        <begin position="385"/>
        <end position="406"/>
    </location>
</feature>
<reference evidence="4" key="1">
    <citation type="submission" date="2017-05" db="EMBL/GenBank/DDBJ databases">
        <title>Complete and WGS of Bordetella genogroups.</title>
        <authorList>
            <person name="Spilker T."/>
            <person name="Lipuma J."/>
        </authorList>
    </citation>
    <scope>NUCLEOTIDE SEQUENCE [LARGE SCALE GENOMIC DNA]</scope>
    <source>
        <strain evidence="4">AU16122</strain>
    </source>
</reference>
<gene>
    <name evidence="3" type="ORF">CAL29_10270</name>
</gene>
<feature type="region of interest" description="Disordered" evidence="1">
    <location>
        <begin position="226"/>
        <end position="269"/>
    </location>
</feature>
<feature type="transmembrane region" description="Helical" evidence="2">
    <location>
        <begin position="12"/>
        <end position="36"/>
    </location>
</feature>
<feature type="transmembrane region" description="Helical" evidence="2">
    <location>
        <begin position="496"/>
        <end position="516"/>
    </location>
</feature>
<feature type="compositionally biased region" description="Low complexity" evidence="1">
    <location>
        <begin position="227"/>
        <end position="253"/>
    </location>
</feature>
<proteinExistence type="predicted"/>
<feature type="transmembrane region" description="Helical" evidence="2">
    <location>
        <begin position="464"/>
        <end position="484"/>
    </location>
</feature>
<keyword evidence="2" id="KW-1133">Transmembrane helix</keyword>
<dbReference type="RefSeq" id="WP_094852951.1">
    <property type="nucleotide sequence ID" value="NZ_NEVM01000002.1"/>
</dbReference>
<sequence>MKEGFRARMGILHTWAGLVLSALLFAIFWTGTLSVFDKEIDRWMMPVTRIGMHDFPALSVDRDVMPLLAERARAASAWSIILPSERTPYLGLSYDSPASHIPVRERFHPATLAPLPASNTRGASNFIYPFHHNLTLRQDNVGAWLVGIAGMGMLVLLISGIVIHRKIFAEFFTLRLLRSFGRANLDLHNVTGVVLLPFTIMITLSGLVIAHLIYFPQAPDAVLQDRPAASASGAQARPRAAAATPGQPSGRAPRAQEGEAGRGGEGAQGAARRRFLAEALGRVRPPKAGEPAGMASIDAMIDAAEREWGAGAVYMVRANNPGDAGGIVALRMSSEDSVTKYIDNRRFSLATGDPVKSFQASPTVNVWNFIGGMHYLQFSNWLLRWLYFLGGLGACAMIATGLFHWTQARNKGSRGARLNVALMNVMNVAAVTGIIAATGAFLLANRCVGDKGQLAGMAGRDLEVYAFYGVWLLCALHAAVRVLTHPGQGYLRAWREQCWAIVALSVAAVVLNWVTTGDHLIKTMFTEPYWQVAGVDLSLLAAAALAVRAARKLALRERGGMQGKAMPPASEVHHA</sequence>
<dbReference type="InterPro" id="IPR005625">
    <property type="entry name" value="PepSY-ass_TM"/>
</dbReference>
<dbReference type="EMBL" id="NEVM01000002">
    <property type="protein sequence ID" value="OZI33944.1"/>
    <property type="molecule type" value="Genomic_DNA"/>
</dbReference>
<dbReference type="Pfam" id="PF03929">
    <property type="entry name" value="PepSY_TM"/>
    <property type="match status" value="1"/>
</dbReference>